<feature type="chain" id="PRO_5029478866" description="DUF3221 domain-containing protein" evidence="1">
    <location>
        <begin position="20"/>
        <end position="98"/>
    </location>
</feature>
<evidence type="ECO:0000313" key="3">
    <source>
        <dbReference type="Proteomes" id="UP000467305"/>
    </source>
</evidence>
<dbReference type="EMBL" id="WAAU01000024">
    <property type="protein sequence ID" value="KAB1155267.1"/>
    <property type="molecule type" value="Genomic_DNA"/>
</dbReference>
<dbReference type="Proteomes" id="UP000467305">
    <property type="component" value="Unassembled WGS sequence"/>
</dbReference>
<dbReference type="RefSeq" id="WP_150900376.1">
    <property type="nucleotide sequence ID" value="NZ_CANMHX010000002.1"/>
</dbReference>
<evidence type="ECO:0000256" key="1">
    <source>
        <dbReference type="SAM" id="SignalP"/>
    </source>
</evidence>
<keyword evidence="1" id="KW-0732">Signal</keyword>
<protein>
    <recommendedName>
        <fullName evidence="4">DUF3221 domain-containing protein</fullName>
    </recommendedName>
</protein>
<name>A0A7J5ACG8_9FLAO</name>
<comment type="caution">
    <text evidence="2">The sequence shown here is derived from an EMBL/GenBank/DDBJ whole genome shotgun (WGS) entry which is preliminary data.</text>
</comment>
<evidence type="ECO:0000313" key="2">
    <source>
        <dbReference type="EMBL" id="KAB1155267.1"/>
    </source>
</evidence>
<dbReference type="PROSITE" id="PS51257">
    <property type="entry name" value="PROKAR_LIPOPROTEIN"/>
    <property type="match status" value="1"/>
</dbReference>
<proteinExistence type="predicted"/>
<gene>
    <name evidence="2" type="ORF">F7018_12385</name>
</gene>
<keyword evidence="3" id="KW-1185">Reference proteome</keyword>
<reference evidence="2 3" key="1">
    <citation type="submission" date="2019-09" db="EMBL/GenBank/DDBJ databases">
        <authorList>
            <person name="Cao W.R."/>
        </authorList>
    </citation>
    <scope>NUCLEOTIDE SEQUENCE [LARGE SCALE GENOMIC DNA]</scope>
    <source>
        <strain evidence="3">a4</strain>
    </source>
</reference>
<feature type="signal peptide" evidence="1">
    <location>
        <begin position="1"/>
        <end position="19"/>
    </location>
</feature>
<dbReference type="AlphaFoldDB" id="A0A7J5ACG8"/>
<sequence length="98" mass="11046">MKKIYILLLVLLTACSSVKKEEASKLPLLTVTKIENGKDGYTATLEDKKGGLYTCTISIPNLEDNYVRVEVGEKVRIEGEYAESYPVQIFAKRIFKVE</sequence>
<accession>A0A7J5ACG8</accession>
<evidence type="ECO:0008006" key="4">
    <source>
        <dbReference type="Google" id="ProtNLM"/>
    </source>
</evidence>
<dbReference type="OrthoDB" id="1260929at2"/>
<organism evidence="2 3">
    <name type="scientific">Tenacibaculum aiptasiae</name>
    <dbReference type="NCBI Taxonomy" id="426481"/>
    <lineage>
        <taxon>Bacteria</taxon>
        <taxon>Pseudomonadati</taxon>
        <taxon>Bacteroidota</taxon>
        <taxon>Flavobacteriia</taxon>
        <taxon>Flavobacteriales</taxon>
        <taxon>Flavobacteriaceae</taxon>
        <taxon>Tenacibaculum</taxon>
    </lineage>
</organism>